<sequence length="198" mass="21546">MPFREGESFRQGDEIAAIDCATYEAKLSLADAQVRRGERKVAALTVLDKKGATGKVDVDLAEIEVLAAKAEYSAAAADVSRCNIVAPFSGRIAELKIRRYQYVSAGEPMLDIVSDHDLEVELLAPSRWLSWLKPGATFAVRIDELNRDFPAVVTRTGARIDPVSQSIKIYARIDGDFPELIPGMSGLALIAPPESSVR</sequence>
<name>A0A7W8XF23_9HYPH</name>
<dbReference type="RefSeq" id="WP_183916499.1">
    <property type="nucleotide sequence ID" value="NZ_JACHBB010000005.1"/>
</dbReference>
<keyword evidence="3" id="KW-1185">Reference proteome</keyword>
<dbReference type="AlphaFoldDB" id="A0A7W8XF23"/>
<reference evidence="2 3" key="1">
    <citation type="submission" date="2020-08" db="EMBL/GenBank/DDBJ databases">
        <title>Genomic Encyclopedia of Type Strains, Phase IV (KMG-V): Genome sequencing to study the core and pangenomes of soil and plant-associated prokaryotes.</title>
        <authorList>
            <person name="Whitman W."/>
        </authorList>
    </citation>
    <scope>NUCLEOTIDE SEQUENCE [LARGE SCALE GENOMIC DNA]</scope>
    <source>
        <strain evidence="2 3">SEMIA 4034</strain>
    </source>
</reference>
<evidence type="ECO:0000313" key="3">
    <source>
        <dbReference type="Proteomes" id="UP000528824"/>
    </source>
</evidence>
<dbReference type="GO" id="GO:0015562">
    <property type="term" value="F:efflux transmembrane transporter activity"/>
    <property type="evidence" value="ECO:0007669"/>
    <property type="project" value="TreeGrafter"/>
</dbReference>
<dbReference type="Proteomes" id="UP000528824">
    <property type="component" value="Unassembled WGS sequence"/>
</dbReference>
<gene>
    <name evidence="2" type="ORF">GGI59_002992</name>
</gene>
<dbReference type="InterPro" id="IPR058625">
    <property type="entry name" value="MdtA-like_BSH"/>
</dbReference>
<dbReference type="PANTHER" id="PTHR30469">
    <property type="entry name" value="MULTIDRUG RESISTANCE PROTEIN MDTA"/>
    <property type="match status" value="1"/>
</dbReference>
<protein>
    <submittedName>
        <fullName evidence="2">RND family efflux transporter MFP subunit</fullName>
    </submittedName>
</protein>
<evidence type="ECO:0000259" key="1">
    <source>
        <dbReference type="Pfam" id="PF25917"/>
    </source>
</evidence>
<evidence type="ECO:0000313" key="2">
    <source>
        <dbReference type="EMBL" id="MBB5561317.1"/>
    </source>
</evidence>
<proteinExistence type="predicted"/>
<dbReference type="Gene3D" id="2.40.50.100">
    <property type="match status" value="1"/>
</dbReference>
<dbReference type="Pfam" id="PF25917">
    <property type="entry name" value="BSH_RND"/>
    <property type="match status" value="1"/>
</dbReference>
<comment type="caution">
    <text evidence="2">The sequence shown here is derived from an EMBL/GenBank/DDBJ whole genome shotgun (WGS) entry which is preliminary data.</text>
</comment>
<feature type="domain" description="Multidrug resistance protein MdtA-like barrel-sandwich hybrid" evidence="1">
    <location>
        <begin position="3"/>
        <end position="111"/>
    </location>
</feature>
<dbReference type="Gene3D" id="2.40.30.170">
    <property type="match status" value="1"/>
</dbReference>
<dbReference type="Gene3D" id="1.10.287.470">
    <property type="entry name" value="Helix hairpin bin"/>
    <property type="match status" value="1"/>
</dbReference>
<accession>A0A7W8XF23</accession>
<dbReference type="GO" id="GO:1990281">
    <property type="term" value="C:efflux pump complex"/>
    <property type="evidence" value="ECO:0007669"/>
    <property type="project" value="TreeGrafter"/>
</dbReference>
<dbReference type="EMBL" id="JACHBC010000005">
    <property type="protein sequence ID" value="MBB5561317.1"/>
    <property type="molecule type" value="Genomic_DNA"/>
</dbReference>
<organism evidence="2 3">
    <name type="scientific">Rhizobium lentis</name>
    <dbReference type="NCBI Taxonomy" id="1138194"/>
    <lineage>
        <taxon>Bacteria</taxon>
        <taxon>Pseudomonadati</taxon>
        <taxon>Pseudomonadota</taxon>
        <taxon>Alphaproteobacteria</taxon>
        <taxon>Hyphomicrobiales</taxon>
        <taxon>Rhizobiaceae</taxon>
        <taxon>Rhizobium/Agrobacterium group</taxon>
        <taxon>Rhizobium</taxon>
    </lineage>
</organism>
<dbReference type="SUPFAM" id="SSF111369">
    <property type="entry name" value="HlyD-like secretion proteins"/>
    <property type="match status" value="1"/>
</dbReference>